<dbReference type="InterPro" id="IPR050109">
    <property type="entry name" value="HTH-type_TetR-like_transc_reg"/>
</dbReference>
<organism evidence="8 9">
    <name type="scientific">Pseudogemmobacter humi</name>
    <dbReference type="NCBI Taxonomy" id="2483812"/>
    <lineage>
        <taxon>Bacteria</taxon>
        <taxon>Pseudomonadati</taxon>
        <taxon>Pseudomonadota</taxon>
        <taxon>Alphaproteobacteria</taxon>
        <taxon>Rhodobacterales</taxon>
        <taxon>Paracoccaceae</taxon>
        <taxon>Pseudogemmobacter</taxon>
    </lineage>
</organism>
<dbReference type="PANTHER" id="PTHR30055">
    <property type="entry name" value="HTH-TYPE TRANSCRIPTIONAL REGULATOR RUTR"/>
    <property type="match status" value="1"/>
</dbReference>
<dbReference type="Proteomes" id="UP000277498">
    <property type="component" value="Unassembled WGS sequence"/>
</dbReference>
<keyword evidence="2" id="KW-0805">Transcription regulation</keyword>
<evidence type="ECO:0000256" key="6">
    <source>
        <dbReference type="SAM" id="MobiDB-lite"/>
    </source>
</evidence>
<reference evidence="8 9" key="1">
    <citation type="submission" date="2018-11" db="EMBL/GenBank/DDBJ databases">
        <authorList>
            <person name="Criscuolo A."/>
        </authorList>
    </citation>
    <scope>NUCLEOTIDE SEQUENCE [LARGE SCALE GENOMIC DNA]</scope>
    <source>
        <strain evidence="8">ACIP111625</strain>
    </source>
</reference>
<dbReference type="PROSITE" id="PS01081">
    <property type="entry name" value="HTH_TETR_1"/>
    <property type="match status" value="1"/>
</dbReference>
<dbReference type="SUPFAM" id="SSF46689">
    <property type="entry name" value="Homeodomain-like"/>
    <property type="match status" value="1"/>
</dbReference>
<accession>A0A3P5WQ21</accession>
<dbReference type="InterPro" id="IPR036271">
    <property type="entry name" value="Tet_transcr_reg_TetR-rel_C_sf"/>
</dbReference>
<feature type="region of interest" description="Disordered" evidence="6">
    <location>
        <begin position="1"/>
        <end position="21"/>
    </location>
</feature>
<gene>
    <name evidence="8" type="primary">betI_1</name>
    <name evidence="8" type="ORF">XINFAN_00628</name>
</gene>
<dbReference type="Gene3D" id="1.10.357.10">
    <property type="entry name" value="Tetracycline Repressor, domain 2"/>
    <property type="match status" value="1"/>
</dbReference>
<dbReference type="InterPro" id="IPR009057">
    <property type="entry name" value="Homeodomain-like_sf"/>
</dbReference>
<dbReference type="EMBL" id="UXAW01000034">
    <property type="protein sequence ID" value="VDC21290.1"/>
    <property type="molecule type" value="Genomic_DNA"/>
</dbReference>
<evidence type="ECO:0000256" key="1">
    <source>
        <dbReference type="ARBA" id="ARBA00022491"/>
    </source>
</evidence>
<dbReference type="GO" id="GO:0000976">
    <property type="term" value="F:transcription cis-regulatory region binding"/>
    <property type="evidence" value="ECO:0007669"/>
    <property type="project" value="TreeGrafter"/>
</dbReference>
<dbReference type="Pfam" id="PF13977">
    <property type="entry name" value="TetR_C_6"/>
    <property type="match status" value="1"/>
</dbReference>
<sequence>MAAVLENANPEPAPRKMPRDARRVQLIEATIETIARFGYSRTTMSEVARMAGLSHGLVNFHFSTKENLLSETLLYLAEEYRQNWLQAVEAAGPGVAEQLYAMLAADFRPEMCTHARLSAWCAFWGEASGRPLYQEKCGSNDEEYNRRLEEYCTAMNAAHGYAVDPARTARVMRVTTEGVWLDMMTMQAPYDAKEALATLMTCVAAFFPRHFDENGLISAA</sequence>
<dbReference type="GO" id="GO:0003700">
    <property type="term" value="F:DNA-binding transcription factor activity"/>
    <property type="evidence" value="ECO:0007669"/>
    <property type="project" value="TreeGrafter"/>
</dbReference>
<dbReference type="Pfam" id="PF00440">
    <property type="entry name" value="TetR_N"/>
    <property type="match status" value="1"/>
</dbReference>
<evidence type="ECO:0000259" key="7">
    <source>
        <dbReference type="PROSITE" id="PS50977"/>
    </source>
</evidence>
<dbReference type="InterPro" id="IPR023772">
    <property type="entry name" value="DNA-bd_HTH_TetR-type_CS"/>
</dbReference>
<evidence type="ECO:0000313" key="8">
    <source>
        <dbReference type="EMBL" id="VDC21290.1"/>
    </source>
</evidence>
<evidence type="ECO:0000256" key="2">
    <source>
        <dbReference type="ARBA" id="ARBA00023015"/>
    </source>
</evidence>
<dbReference type="PROSITE" id="PS50977">
    <property type="entry name" value="HTH_TETR_2"/>
    <property type="match status" value="1"/>
</dbReference>
<keyword evidence="1" id="KW-0678">Repressor</keyword>
<name>A0A3P5WQ21_9RHOB</name>
<evidence type="ECO:0000256" key="4">
    <source>
        <dbReference type="ARBA" id="ARBA00023163"/>
    </source>
</evidence>
<dbReference type="InterPro" id="IPR039538">
    <property type="entry name" value="BetI_C"/>
</dbReference>
<protein>
    <submittedName>
        <fullName evidence="8">HTH-type transcriptional regulator BetI</fullName>
    </submittedName>
</protein>
<keyword evidence="9" id="KW-1185">Reference proteome</keyword>
<dbReference type="RefSeq" id="WP_160144523.1">
    <property type="nucleotide sequence ID" value="NZ_UXAW01000034.1"/>
</dbReference>
<evidence type="ECO:0000256" key="3">
    <source>
        <dbReference type="ARBA" id="ARBA00023125"/>
    </source>
</evidence>
<proteinExistence type="predicted"/>
<feature type="DNA-binding region" description="H-T-H motif" evidence="5">
    <location>
        <begin position="43"/>
        <end position="62"/>
    </location>
</feature>
<dbReference type="PRINTS" id="PR00455">
    <property type="entry name" value="HTHTETR"/>
</dbReference>
<evidence type="ECO:0000256" key="5">
    <source>
        <dbReference type="PROSITE-ProRule" id="PRU00335"/>
    </source>
</evidence>
<dbReference type="SUPFAM" id="SSF48498">
    <property type="entry name" value="Tetracyclin repressor-like, C-terminal domain"/>
    <property type="match status" value="1"/>
</dbReference>
<dbReference type="OrthoDB" id="7336460at2"/>
<dbReference type="InterPro" id="IPR001647">
    <property type="entry name" value="HTH_TetR"/>
</dbReference>
<keyword evidence="4" id="KW-0804">Transcription</keyword>
<dbReference type="PANTHER" id="PTHR30055:SF228">
    <property type="entry name" value="TRANSCRIPTIONAL REGULATOR-RELATED"/>
    <property type="match status" value="1"/>
</dbReference>
<dbReference type="AlphaFoldDB" id="A0A3P5WQ21"/>
<evidence type="ECO:0000313" key="9">
    <source>
        <dbReference type="Proteomes" id="UP000277498"/>
    </source>
</evidence>
<keyword evidence="3 5" id="KW-0238">DNA-binding</keyword>
<feature type="domain" description="HTH tetR-type" evidence="7">
    <location>
        <begin position="20"/>
        <end position="80"/>
    </location>
</feature>